<evidence type="ECO:0000313" key="3">
    <source>
        <dbReference type="Proteomes" id="UP000315010"/>
    </source>
</evidence>
<dbReference type="EMBL" id="SJPJ01000001">
    <property type="protein sequence ID" value="TWT84740.1"/>
    <property type="molecule type" value="Genomic_DNA"/>
</dbReference>
<dbReference type="Gene3D" id="2.120.10.30">
    <property type="entry name" value="TolB, C-terminal domain"/>
    <property type="match status" value="1"/>
</dbReference>
<evidence type="ECO:0000313" key="2">
    <source>
        <dbReference type="EMBL" id="TWT84740.1"/>
    </source>
</evidence>
<dbReference type="GO" id="GO:0016740">
    <property type="term" value="F:transferase activity"/>
    <property type="evidence" value="ECO:0007669"/>
    <property type="project" value="UniProtKB-KW"/>
</dbReference>
<organism evidence="2 3">
    <name type="scientific">Novipirellula herctigrandis</name>
    <dbReference type="NCBI Taxonomy" id="2527986"/>
    <lineage>
        <taxon>Bacteria</taxon>
        <taxon>Pseudomonadati</taxon>
        <taxon>Planctomycetota</taxon>
        <taxon>Planctomycetia</taxon>
        <taxon>Pirellulales</taxon>
        <taxon>Pirellulaceae</taxon>
        <taxon>Novipirellula</taxon>
    </lineage>
</organism>
<sequence length="311" mass="33745" precursor="true">MKILLTGLFLTALFTSAFAQSDKGNADAIQTGVSHPFVCCDYSSGKVLIVSADGKVQWEYPAPNCNDLWVLPNGNLLFVTGHGVKEVNRAKDVVFSYQSESEIYACQRLENGNTFIAECNAGRLLEVDPKGEIVKQIHLLPVGKDGGHSFIRNARKLSNGHYLVTHYGEAVVREYDAEGDPLVDFLAPGGPHSAIRLPNGNTLIACGDSGNEPAHVFECDPQGKTVWQVTSEDLPGIKLAFMSGLQRLPSGNTVMTNWLGHGRFGSAPHVIEVTPQKKVVWTFADHKAIKTISTIQLLDVPGDVTKGEILH</sequence>
<evidence type="ECO:0000256" key="1">
    <source>
        <dbReference type="SAM" id="SignalP"/>
    </source>
</evidence>
<dbReference type="SUPFAM" id="SSF101898">
    <property type="entry name" value="NHL repeat"/>
    <property type="match status" value="1"/>
</dbReference>
<dbReference type="InterPro" id="IPR053143">
    <property type="entry name" value="Arylsulfate_ST"/>
</dbReference>
<gene>
    <name evidence="2" type="ORF">CA13_62200</name>
</gene>
<dbReference type="RefSeq" id="WP_146402589.1">
    <property type="nucleotide sequence ID" value="NZ_SJPJ01000001.1"/>
</dbReference>
<feature type="chain" id="PRO_5022801607" evidence="1">
    <location>
        <begin position="20"/>
        <end position="311"/>
    </location>
</feature>
<protein>
    <submittedName>
        <fullName evidence="2">Arylsulfotransferase (ASST)</fullName>
    </submittedName>
</protein>
<comment type="caution">
    <text evidence="2">The sequence shown here is derived from an EMBL/GenBank/DDBJ whole genome shotgun (WGS) entry which is preliminary data.</text>
</comment>
<feature type="signal peptide" evidence="1">
    <location>
        <begin position="1"/>
        <end position="19"/>
    </location>
</feature>
<dbReference type="Proteomes" id="UP000315010">
    <property type="component" value="Unassembled WGS sequence"/>
</dbReference>
<dbReference type="OrthoDB" id="9769838at2"/>
<dbReference type="PANTHER" id="PTHR35340:SF5">
    <property type="entry name" value="ASST-DOMAIN-CONTAINING PROTEIN"/>
    <property type="match status" value="1"/>
</dbReference>
<proteinExistence type="predicted"/>
<keyword evidence="2" id="KW-0808">Transferase</keyword>
<reference evidence="2 3" key="1">
    <citation type="submission" date="2019-02" db="EMBL/GenBank/DDBJ databases">
        <title>Deep-cultivation of Planctomycetes and their phenomic and genomic characterization uncovers novel biology.</title>
        <authorList>
            <person name="Wiegand S."/>
            <person name="Jogler M."/>
            <person name="Boedeker C."/>
            <person name="Pinto D."/>
            <person name="Vollmers J."/>
            <person name="Rivas-Marin E."/>
            <person name="Kohn T."/>
            <person name="Peeters S.H."/>
            <person name="Heuer A."/>
            <person name="Rast P."/>
            <person name="Oberbeckmann S."/>
            <person name="Bunk B."/>
            <person name="Jeske O."/>
            <person name="Meyerdierks A."/>
            <person name="Storesund J.E."/>
            <person name="Kallscheuer N."/>
            <person name="Luecker S."/>
            <person name="Lage O.M."/>
            <person name="Pohl T."/>
            <person name="Merkel B.J."/>
            <person name="Hornburger P."/>
            <person name="Mueller R.-W."/>
            <person name="Bruemmer F."/>
            <person name="Labrenz M."/>
            <person name="Spormann A.M."/>
            <person name="Op Den Camp H."/>
            <person name="Overmann J."/>
            <person name="Amann R."/>
            <person name="Jetten M.S.M."/>
            <person name="Mascher T."/>
            <person name="Medema M.H."/>
            <person name="Devos D.P."/>
            <person name="Kaster A.-K."/>
            <person name="Ovreas L."/>
            <person name="Rohde M."/>
            <person name="Galperin M.Y."/>
            <person name="Jogler C."/>
        </authorList>
    </citation>
    <scope>NUCLEOTIDE SEQUENCE [LARGE SCALE GENOMIC DNA]</scope>
    <source>
        <strain evidence="2 3">CA13</strain>
    </source>
</reference>
<dbReference type="AlphaFoldDB" id="A0A5C5ZC65"/>
<dbReference type="PANTHER" id="PTHR35340">
    <property type="entry name" value="PQQ ENZYME REPEAT PROTEIN-RELATED"/>
    <property type="match status" value="1"/>
</dbReference>
<accession>A0A5C5ZC65</accession>
<dbReference type="InterPro" id="IPR011042">
    <property type="entry name" value="6-blade_b-propeller_TolB-like"/>
</dbReference>
<keyword evidence="1" id="KW-0732">Signal</keyword>
<name>A0A5C5ZC65_9BACT</name>
<keyword evidence="3" id="KW-1185">Reference proteome</keyword>